<dbReference type="InterPro" id="IPR013740">
    <property type="entry name" value="Redoxin"/>
</dbReference>
<dbReference type="Gene3D" id="3.40.30.10">
    <property type="entry name" value="Glutaredoxin"/>
    <property type="match status" value="1"/>
</dbReference>
<evidence type="ECO:0000256" key="2">
    <source>
        <dbReference type="ARBA" id="ARBA00022748"/>
    </source>
</evidence>
<dbReference type="SUPFAM" id="SSF52833">
    <property type="entry name" value="Thioredoxin-like"/>
    <property type="match status" value="1"/>
</dbReference>
<dbReference type="Pfam" id="PF08534">
    <property type="entry name" value="Redoxin"/>
    <property type="match status" value="1"/>
</dbReference>
<dbReference type="PANTHER" id="PTHR42852">
    <property type="entry name" value="THIOL:DISULFIDE INTERCHANGE PROTEIN DSBE"/>
    <property type="match status" value="1"/>
</dbReference>
<gene>
    <name evidence="8" type="ORF">DW322_02530</name>
</gene>
<evidence type="ECO:0000256" key="3">
    <source>
        <dbReference type="ARBA" id="ARBA00022968"/>
    </source>
</evidence>
<dbReference type="PROSITE" id="PS00194">
    <property type="entry name" value="THIOREDOXIN_1"/>
    <property type="match status" value="1"/>
</dbReference>
<keyword evidence="2" id="KW-0201">Cytochrome c-type biogenesis</keyword>
<dbReference type="GO" id="GO:0016491">
    <property type="term" value="F:oxidoreductase activity"/>
    <property type="evidence" value="ECO:0007669"/>
    <property type="project" value="InterPro"/>
</dbReference>
<accession>A0A6P2CAG4</accession>
<dbReference type="InterPro" id="IPR036249">
    <property type="entry name" value="Thioredoxin-like_sf"/>
</dbReference>
<dbReference type="InterPro" id="IPR050553">
    <property type="entry name" value="Thioredoxin_ResA/DsbE_sf"/>
</dbReference>
<evidence type="ECO:0000256" key="1">
    <source>
        <dbReference type="ARBA" id="ARBA00004196"/>
    </source>
</evidence>
<dbReference type="AlphaFoldDB" id="A0A6P2CAG4"/>
<keyword evidence="3" id="KW-0812">Transmembrane</keyword>
<feature type="region of interest" description="Disordered" evidence="6">
    <location>
        <begin position="33"/>
        <end position="76"/>
    </location>
</feature>
<dbReference type="InterPro" id="IPR017937">
    <property type="entry name" value="Thioredoxin_CS"/>
</dbReference>
<reference evidence="8 9" key="1">
    <citation type="submission" date="2018-07" db="EMBL/GenBank/DDBJ databases">
        <title>Genome sequence of Rhodococcus rhodnii ATCC 35071 from Rhodnius prolixus.</title>
        <authorList>
            <person name="Patel V."/>
            <person name="Vogel K.J."/>
        </authorList>
    </citation>
    <scope>NUCLEOTIDE SEQUENCE [LARGE SCALE GENOMIC DNA]</scope>
    <source>
        <strain evidence="8 9">ATCC 35071</strain>
    </source>
</reference>
<dbReference type="CDD" id="cd02966">
    <property type="entry name" value="TlpA_like_family"/>
    <property type="match status" value="1"/>
</dbReference>
<evidence type="ECO:0000313" key="9">
    <source>
        <dbReference type="Proteomes" id="UP000471120"/>
    </source>
</evidence>
<comment type="caution">
    <text evidence="8">The sequence shown here is derived from an EMBL/GenBank/DDBJ whole genome shotgun (WGS) entry which is preliminary data.</text>
</comment>
<dbReference type="PROSITE" id="PS51352">
    <property type="entry name" value="THIOREDOXIN_2"/>
    <property type="match status" value="1"/>
</dbReference>
<dbReference type="PANTHER" id="PTHR42852:SF6">
    <property type="entry name" value="THIOL:DISULFIDE INTERCHANGE PROTEIN DSBE"/>
    <property type="match status" value="1"/>
</dbReference>
<organism evidence="8 9">
    <name type="scientific">Rhodococcus rhodnii</name>
    <dbReference type="NCBI Taxonomy" id="38312"/>
    <lineage>
        <taxon>Bacteria</taxon>
        <taxon>Bacillati</taxon>
        <taxon>Actinomycetota</taxon>
        <taxon>Actinomycetes</taxon>
        <taxon>Mycobacteriales</taxon>
        <taxon>Nocardiaceae</taxon>
        <taxon>Rhodococcus</taxon>
    </lineage>
</organism>
<evidence type="ECO:0000259" key="7">
    <source>
        <dbReference type="PROSITE" id="PS51352"/>
    </source>
</evidence>
<comment type="subcellular location">
    <subcellularLocation>
        <location evidence="1">Cell envelope</location>
    </subcellularLocation>
</comment>
<keyword evidence="5" id="KW-0676">Redox-active center</keyword>
<dbReference type="GO" id="GO:0017004">
    <property type="term" value="P:cytochrome complex assembly"/>
    <property type="evidence" value="ECO:0007669"/>
    <property type="project" value="UniProtKB-KW"/>
</dbReference>
<name>A0A6P2CAG4_9NOCA</name>
<dbReference type="Proteomes" id="UP000471120">
    <property type="component" value="Unassembled WGS sequence"/>
</dbReference>
<feature type="domain" description="Thioredoxin" evidence="7">
    <location>
        <begin position="75"/>
        <end position="216"/>
    </location>
</feature>
<sequence>MSRSARWTLVALVIVAALVVAIWPRGGDDGETGDAYADRFSGDRPVPTATGDPVSSEARAAADLAECPDPSGAPAPAGSPLAGITLDCLADGTPVDVASALAGRPALLNIWAHWCAPCAEELPYLEQYAERAGEAITVLTVHTDPAEQAALERLTEYGVRLPGVQDAAGRIRAAVGAPPVMPVSVLIDADGSVAAILPQPFDSVDEIESVVNERLGTP</sequence>
<proteinExistence type="predicted"/>
<protein>
    <submittedName>
        <fullName evidence="8">TlpA family protein disulfide reductase</fullName>
    </submittedName>
</protein>
<evidence type="ECO:0000256" key="6">
    <source>
        <dbReference type="SAM" id="MobiDB-lite"/>
    </source>
</evidence>
<keyword evidence="3" id="KW-0735">Signal-anchor</keyword>
<dbReference type="EMBL" id="QRCM01000001">
    <property type="protein sequence ID" value="TXG89322.1"/>
    <property type="molecule type" value="Genomic_DNA"/>
</dbReference>
<dbReference type="InterPro" id="IPR013766">
    <property type="entry name" value="Thioredoxin_domain"/>
</dbReference>
<dbReference type="RefSeq" id="WP_010839614.1">
    <property type="nucleotide sequence ID" value="NZ_QRCM01000001.1"/>
</dbReference>
<dbReference type="GO" id="GO:0030313">
    <property type="term" value="C:cell envelope"/>
    <property type="evidence" value="ECO:0007669"/>
    <property type="project" value="UniProtKB-SubCell"/>
</dbReference>
<evidence type="ECO:0000256" key="5">
    <source>
        <dbReference type="ARBA" id="ARBA00023284"/>
    </source>
</evidence>
<evidence type="ECO:0000256" key="4">
    <source>
        <dbReference type="ARBA" id="ARBA00023157"/>
    </source>
</evidence>
<keyword evidence="4" id="KW-1015">Disulfide bond</keyword>
<evidence type="ECO:0000313" key="8">
    <source>
        <dbReference type="EMBL" id="TXG89322.1"/>
    </source>
</evidence>